<feature type="compositionally biased region" description="Pro residues" evidence="1">
    <location>
        <begin position="41"/>
        <end position="52"/>
    </location>
</feature>
<accession>A0AAV9ZJ58</accession>
<sequence length="360" mass="39635">MKKNRCGGQKKKKRKERERREKEDDDRDASVSTNSQLPLPSSLPAPLLPPTTPVSTLPTRRPPVTIMTVDTDDSDDDYEPYATFPPPTQWPAHIQEFVYGPRSPTEILANAIPPTRADAVPIAALVDTPAPLRLVPVPEKVAATTARDWSALQVGCTNPWRTIRRRKRRLRTICWDALHISAPGVDALTNTSPLPPSSPKHAPVMNLLEGQSRELPLLPAHIFSPPPPHPNGPIHPNSSPTICISPDDHPPREFPAQTNFGEVMHLLAYTCACALPSLDQTANFLRDTVWPVLQDSEGNTVADPDERMDLLGRMPADQLIFLSAVALMGHLEPTFSPFFDPAVVDYVGAWVDHCMMVGEG</sequence>
<organism evidence="2 4">
    <name type="scientific">Favolaschia claudopus</name>
    <dbReference type="NCBI Taxonomy" id="2862362"/>
    <lineage>
        <taxon>Eukaryota</taxon>
        <taxon>Fungi</taxon>
        <taxon>Dikarya</taxon>
        <taxon>Basidiomycota</taxon>
        <taxon>Agaricomycotina</taxon>
        <taxon>Agaricomycetes</taxon>
        <taxon>Agaricomycetidae</taxon>
        <taxon>Agaricales</taxon>
        <taxon>Marasmiineae</taxon>
        <taxon>Mycenaceae</taxon>
        <taxon>Favolaschia</taxon>
    </lineage>
</organism>
<feature type="compositionally biased region" description="Basic residues" evidence="1">
    <location>
        <begin position="1"/>
        <end position="17"/>
    </location>
</feature>
<evidence type="ECO:0000256" key="1">
    <source>
        <dbReference type="SAM" id="MobiDB-lite"/>
    </source>
</evidence>
<evidence type="ECO:0000313" key="3">
    <source>
        <dbReference type="EMBL" id="KAK6988836.1"/>
    </source>
</evidence>
<comment type="caution">
    <text evidence="2">The sequence shown here is derived from an EMBL/GenBank/DDBJ whole genome shotgun (WGS) entry which is preliminary data.</text>
</comment>
<dbReference type="AlphaFoldDB" id="A0AAV9ZJ58"/>
<gene>
    <name evidence="3" type="ORF">R3P38DRAFT_2572890</name>
    <name evidence="2" type="ORF">R3P38DRAFT_3232353</name>
</gene>
<feature type="region of interest" description="Disordered" evidence="1">
    <location>
        <begin position="1"/>
        <end position="65"/>
    </location>
</feature>
<reference evidence="2 4" key="1">
    <citation type="journal article" date="2024" name="J Genomics">
        <title>Draft genome sequencing and assembly of Favolaschia claudopus CIRM-BRFM 2984 isolated from oak limbs.</title>
        <authorList>
            <person name="Navarro D."/>
            <person name="Drula E."/>
            <person name="Chaduli D."/>
            <person name="Cazenave R."/>
            <person name="Ahrendt S."/>
            <person name="Wang J."/>
            <person name="Lipzen A."/>
            <person name="Daum C."/>
            <person name="Barry K."/>
            <person name="Grigoriev I.V."/>
            <person name="Favel A."/>
            <person name="Rosso M.N."/>
            <person name="Martin F."/>
        </authorList>
    </citation>
    <scope>NUCLEOTIDE SEQUENCE [LARGE SCALE GENOMIC DNA]</scope>
    <source>
        <strain evidence="2 4">CIRM-BRFM 2984</strain>
    </source>
</reference>
<name>A0AAV9ZJ58_9AGAR</name>
<dbReference type="EMBL" id="JAWWNJ010000141">
    <property type="protein sequence ID" value="KAK6984107.1"/>
    <property type="molecule type" value="Genomic_DNA"/>
</dbReference>
<evidence type="ECO:0000313" key="2">
    <source>
        <dbReference type="EMBL" id="KAK6984107.1"/>
    </source>
</evidence>
<feature type="compositionally biased region" description="Low complexity" evidence="1">
    <location>
        <begin position="53"/>
        <end position="65"/>
    </location>
</feature>
<protein>
    <submittedName>
        <fullName evidence="2">Uncharacterized protein</fullName>
    </submittedName>
</protein>
<proteinExistence type="predicted"/>
<evidence type="ECO:0000313" key="4">
    <source>
        <dbReference type="Proteomes" id="UP001362999"/>
    </source>
</evidence>
<dbReference type="EMBL" id="JAWWNJ010000120">
    <property type="protein sequence ID" value="KAK6988836.1"/>
    <property type="molecule type" value="Genomic_DNA"/>
</dbReference>
<dbReference type="Proteomes" id="UP001362999">
    <property type="component" value="Unassembled WGS sequence"/>
</dbReference>
<keyword evidence="4" id="KW-1185">Reference proteome</keyword>